<dbReference type="GO" id="GO:0016705">
    <property type="term" value="F:oxidoreductase activity, acting on paired donors, with incorporation or reduction of molecular oxygen"/>
    <property type="evidence" value="ECO:0007669"/>
    <property type="project" value="UniProtKB-UniRule"/>
</dbReference>
<proteinExistence type="inferred from homology"/>
<evidence type="ECO:0000256" key="1">
    <source>
        <dbReference type="HAMAP-Rule" id="MF_00469"/>
    </source>
</evidence>
<dbReference type="PANTHER" id="PTHR43268">
    <property type="entry name" value="THIOSULFATE SULFURTRANSFERASE/RHODANESE-LIKE DOMAIN-CONTAINING PROTEIN 2"/>
    <property type="match status" value="1"/>
</dbReference>
<dbReference type="GO" id="GO:0006400">
    <property type="term" value="P:tRNA modification"/>
    <property type="evidence" value="ECO:0007669"/>
    <property type="project" value="UniProtKB-UniRule"/>
</dbReference>
<dbReference type="SUPFAM" id="SSF52821">
    <property type="entry name" value="Rhodanese/Cell cycle control phosphatase"/>
    <property type="match status" value="1"/>
</dbReference>
<dbReference type="AlphaFoldDB" id="A0A9D1H1N6"/>
<dbReference type="Pfam" id="PF12368">
    <property type="entry name" value="Rhodanese_C"/>
    <property type="match status" value="1"/>
</dbReference>
<reference evidence="3" key="1">
    <citation type="submission" date="2020-10" db="EMBL/GenBank/DDBJ databases">
        <authorList>
            <person name="Gilroy R."/>
        </authorList>
    </citation>
    <scope>NUCLEOTIDE SEQUENCE</scope>
    <source>
        <strain evidence="3">ChiGjej1B1-24693</strain>
    </source>
</reference>
<dbReference type="Pfam" id="PF00581">
    <property type="entry name" value="Rhodanese"/>
    <property type="match status" value="1"/>
</dbReference>
<dbReference type="Pfam" id="PF17773">
    <property type="entry name" value="UPF0176_N"/>
    <property type="match status" value="1"/>
</dbReference>
<comment type="function">
    <text evidence="1">Catalyzes oxygen-dependent 5-hydroxyuridine (ho5U) modification at position 34 in tRNAs.</text>
</comment>
<gene>
    <name evidence="1" type="primary">trhO</name>
    <name evidence="3" type="ORF">IAA98_14515</name>
</gene>
<dbReference type="Gene3D" id="3.30.70.100">
    <property type="match status" value="1"/>
</dbReference>
<dbReference type="EC" id="1.14.-.-" evidence="1"/>
<dbReference type="InterPro" id="IPR036873">
    <property type="entry name" value="Rhodanese-like_dom_sf"/>
</dbReference>
<keyword evidence="1" id="KW-0560">Oxidoreductase</keyword>
<accession>A0A9D1H1N6</accession>
<sequence length="297" mass="32301">MIAKVLSFYRFTELADPAAVRLWQRELCRRLGINGRIIVSSQGINATLGGGVDQLKQYLKATREHEAFAGLAPTWTDGTGHDFPRLSVKVRPELVTFGVPEEVALAEDGVAGTGRHLTPDQVHRLVAERGDEMVFLDGRNAWEAEVGRFSGAVVTGAETTADFVAELESGAYDELKDRPVVTYCTGGIRCEVLSALMVNRGFGEVYQIAGGILAYGQQYGDDGLWQGAVRVFDDREIVTFSDHAEVIGRCRRCDAPTSRHTDCTAPGCKGRSLLCAGCAEQDARCPAHQEDRPPGQD</sequence>
<dbReference type="PANTHER" id="PTHR43268:SF6">
    <property type="entry name" value="THIOSULFATE SULFURTRANSFERASE_RHODANESE-LIKE DOMAIN-CONTAINING PROTEIN 2"/>
    <property type="match status" value="1"/>
</dbReference>
<name>A0A9D1H1N6_9ACTN</name>
<dbReference type="InterPro" id="IPR001763">
    <property type="entry name" value="Rhodanese-like_dom"/>
</dbReference>
<dbReference type="HAMAP" id="MF_00469">
    <property type="entry name" value="TrhO"/>
    <property type="match status" value="1"/>
</dbReference>
<evidence type="ECO:0000259" key="2">
    <source>
        <dbReference type="PROSITE" id="PS50206"/>
    </source>
</evidence>
<feature type="domain" description="Rhodanese" evidence="2">
    <location>
        <begin position="129"/>
        <end position="224"/>
    </location>
</feature>
<organism evidence="3 4">
    <name type="scientific">Candidatus Avipropionibacterium avicola</name>
    <dbReference type="NCBI Taxonomy" id="2840701"/>
    <lineage>
        <taxon>Bacteria</taxon>
        <taxon>Bacillati</taxon>
        <taxon>Actinomycetota</taxon>
        <taxon>Actinomycetes</taxon>
        <taxon>Propionibacteriales</taxon>
        <taxon>Propionibacteriaceae</taxon>
        <taxon>Propionibacteriaceae incertae sedis</taxon>
        <taxon>Candidatus Avipropionibacterium</taxon>
    </lineage>
</organism>
<comment type="catalytic activity">
    <reaction evidence="1">
        <text>uridine(34) in tRNA + AH2 + O2 = 5-hydroxyuridine(34) in tRNA + A + H2O</text>
        <dbReference type="Rhea" id="RHEA:64224"/>
        <dbReference type="Rhea" id="RHEA-COMP:11727"/>
        <dbReference type="Rhea" id="RHEA-COMP:13381"/>
        <dbReference type="ChEBI" id="CHEBI:13193"/>
        <dbReference type="ChEBI" id="CHEBI:15377"/>
        <dbReference type="ChEBI" id="CHEBI:15379"/>
        <dbReference type="ChEBI" id="CHEBI:17499"/>
        <dbReference type="ChEBI" id="CHEBI:65315"/>
        <dbReference type="ChEBI" id="CHEBI:136877"/>
    </reaction>
</comment>
<dbReference type="EMBL" id="DVLP01000417">
    <property type="protein sequence ID" value="HIT76790.1"/>
    <property type="molecule type" value="Genomic_DNA"/>
</dbReference>
<keyword evidence="1" id="KW-0819">tRNA processing</keyword>
<dbReference type="InterPro" id="IPR020936">
    <property type="entry name" value="TrhO"/>
</dbReference>
<dbReference type="Proteomes" id="UP000886842">
    <property type="component" value="Unassembled WGS sequence"/>
</dbReference>
<dbReference type="NCBIfam" id="NF001134">
    <property type="entry name" value="PRK00142.1-2"/>
    <property type="match status" value="1"/>
</dbReference>
<dbReference type="InterPro" id="IPR040503">
    <property type="entry name" value="TRHO_N"/>
</dbReference>
<dbReference type="SMART" id="SM00450">
    <property type="entry name" value="RHOD"/>
    <property type="match status" value="1"/>
</dbReference>
<comment type="similarity">
    <text evidence="1">Belongs to the TrhO family.</text>
</comment>
<dbReference type="PROSITE" id="PS50206">
    <property type="entry name" value="RHODANESE_3"/>
    <property type="match status" value="1"/>
</dbReference>
<comment type="caution">
    <text evidence="3">The sequence shown here is derived from an EMBL/GenBank/DDBJ whole genome shotgun (WGS) entry which is preliminary data.</text>
</comment>
<reference evidence="3" key="2">
    <citation type="journal article" date="2021" name="PeerJ">
        <title>Extensive microbial diversity within the chicken gut microbiome revealed by metagenomics and culture.</title>
        <authorList>
            <person name="Gilroy R."/>
            <person name="Ravi A."/>
            <person name="Getino M."/>
            <person name="Pursley I."/>
            <person name="Horton D.L."/>
            <person name="Alikhan N.F."/>
            <person name="Baker D."/>
            <person name="Gharbi K."/>
            <person name="Hall N."/>
            <person name="Watson M."/>
            <person name="Adriaenssens E.M."/>
            <person name="Foster-Nyarko E."/>
            <person name="Jarju S."/>
            <person name="Secka A."/>
            <person name="Antonio M."/>
            <person name="Oren A."/>
            <person name="Chaudhuri R.R."/>
            <person name="La Ragione R."/>
            <person name="Hildebrand F."/>
            <person name="Pallen M.J."/>
        </authorList>
    </citation>
    <scope>NUCLEOTIDE SEQUENCE</scope>
    <source>
        <strain evidence="3">ChiGjej1B1-24693</strain>
    </source>
</reference>
<dbReference type="Gene3D" id="3.40.250.10">
    <property type="entry name" value="Rhodanese-like domain"/>
    <property type="match status" value="1"/>
</dbReference>
<evidence type="ECO:0000313" key="4">
    <source>
        <dbReference type="Proteomes" id="UP000886842"/>
    </source>
</evidence>
<dbReference type="InterPro" id="IPR022111">
    <property type="entry name" value="Rhodanese_C"/>
</dbReference>
<evidence type="ECO:0000313" key="3">
    <source>
        <dbReference type="EMBL" id="HIT76790.1"/>
    </source>
</evidence>
<protein>
    <recommendedName>
        <fullName evidence="1">tRNA uridine(34) hydroxylase</fullName>
        <ecNumber evidence="1">1.14.-.-</ecNumber>
    </recommendedName>
    <alternativeName>
        <fullName evidence="1">tRNA hydroxylation protein O</fullName>
    </alternativeName>
</protein>